<evidence type="ECO:0000313" key="3">
    <source>
        <dbReference type="Proteomes" id="UP001583177"/>
    </source>
</evidence>
<dbReference type="Proteomes" id="UP001583177">
    <property type="component" value="Unassembled WGS sequence"/>
</dbReference>
<accession>A0ABR3WD92</accession>
<keyword evidence="3" id="KW-1185">Reference proteome</keyword>
<dbReference type="PANTHER" id="PTHR33048">
    <property type="entry name" value="PTH11-LIKE INTEGRAL MEMBRANE PROTEIN (AFU_ORTHOLOGUE AFUA_5G11245)"/>
    <property type="match status" value="1"/>
</dbReference>
<evidence type="ECO:0000313" key="2">
    <source>
        <dbReference type="EMBL" id="KAL1858992.1"/>
    </source>
</evidence>
<dbReference type="EMBL" id="JAWRVE010000101">
    <property type="protein sequence ID" value="KAL1858992.1"/>
    <property type="molecule type" value="Genomic_DNA"/>
</dbReference>
<dbReference type="InterPro" id="IPR052337">
    <property type="entry name" value="SAT4-like"/>
</dbReference>
<evidence type="ECO:0008006" key="4">
    <source>
        <dbReference type="Google" id="ProtNLM"/>
    </source>
</evidence>
<evidence type="ECO:0000256" key="1">
    <source>
        <dbReference type="SAM" id="Phobius"/>
    </source>
</evidence>
<feature type="transmembrane region" description="Helical" evidence="1">
    <location>
        <begin position="48"/>
        <end position="69"/>
    </location>
</feature>
<proteinExistence type="predicted"/>
<feature type="transmembrane region" description="Helical" evidence="1">
    <location>
        <begin position="15"/>
        <end position="36"/>
    </location>
</feature>
<protein>
    <recommendedName>
        <fullName evidence="4">Integral membrane protein</fullName>
    </recommendedName>
</protein>
<organism evidence="2 3">
    <name type="scientific">Diaporthe australafricana</name>
    <dbReference type="NCBI Taxonomy" id="127596"/>
    <lineage>
        <taxon>Eukaryota</taxon>
        <taxon>Fungi</taxon>
        <taxon>Dikarya</taxon>
        <taxon>Ascomycota</taxon>
        <taxon>Pezizomycotina</taxon>
        <taxon>Sordariomycetes</taxon>
        <taxon>Sordariomycetidae</taxon>
        <taxon>Diaporthales</taxon>
        <taxon>Diaporthaceae</taxon>
        <taxon>Diaporthe</taxon>
    </lineage>
</organism>
<sequence length="180" mass="19545">MTGAEAENCAPHGRAVLLSMAAVATVFVAARAYGCSRIMRRRLYVEEWLCVVSLVLMWLNVSLMVAAFYNGLGRHVVALSHEQQVKAKFWFVVGTPPTLSAALDLYFAIYPAIVFRRLTCSKRKKFTLSIMLGLGVSAAAAGSYKTSLLGANASPDFTCESQGSSVYFLASLLTPRRGSH</sequence>
<dbReference type="PANTHER" id="PTHR33048:SF155">
    <property type="entry name" value="INTEGRAL MEMBRANE PROTEIN"/>
    <property type="match status" value="1"/>
</dbReference>
<feature type="transmembrane region" description="Helical" evidence="1">
    <location>
        <begin position="89"/>
        <end position="114"/>
    </location>
</feature>
<keyword evidence="1" id="KW-1133">Transmembrane helix</keyword>
<comment type="caution">
    <text evidence="2">The sequence shown here is derived from an EMBL/GenBank/DDBJ whole genome shotgun (WGS) entry which is preliminary data.</text>
</comment>
<keyword evidence="1" id="KW-0812">Transmembrane</keyword>
<reference evidence="2 3" key="1">
    <citation type="journal article" date="2024" name="IMA Fungus">
        <title>IMA Genome - F19 : A genome assembly and annotation guide to empower mycologists, including annotated draft genome sequences of Ceratocystis pirilliformis, Diaporthe australafricana, Fusarium ophioides, Paecilomyces lecythidis, and Sporothrix stenoceras.</title>
        <authorList>
            <person name="Aylward J."/>
            <person name="Wilson A.M."/>
            <person name="Visagie C.M."/>
            <person name="Spraker J."/>
            <person name="Barnes I."/>
            <person name="Buitendag C."/>
            <person name="Ceriani C."/>
            <person name="Del Mar Angel L."/>
            <person name="du Plessis D."/>
            <person name="Fuchs T."/>
            <person name="Gasser K."/>
            <person name="Kramer D."/>
            <person name="Li W."/>
            <person name="Munsamy K."/>
            <person name="Piso A."/>
            <person name="Price J.L."/>
            <person name="Sonnekus B."/>
            <person name="Thomas C."/>
            <person name="van der Nest A."/>
            <person name="van Dijk A."/>
            <person name="van Heerden A."/>
            <person name="van Vuuren N."/>
            <person name="Yilmaz N."/>
            <person name="Duong T.A."/>
            <person name="van der Merwe N.A."/>
            <person name="Wingfield M.J."/>
            <person name="Wingfield B.D."/>
        </authorList>
    </citation>
    <scope>NUCLEOTIDE SEQUENCE [LARGE SCALE GENOMIC DNA]</scope>
    <source>
        <strain evidence="2 3">CMW 18300</strain>
    </source>
</reference>
<gene>
    <name evidence="2" type="ORF">Daus18300_009750</name>
</gene>
<keyword evidence="1" id="KW-0472">Membrane</keyword>
<name>A0ABR3WD92_9PEZI</name>